<dbReference type="InterPro" id="IPR051220">
    <property type="entry name" value="TFA_Chaperone"/>
</dbReference>
<proteinExistence type="predicted"/>
<dbReference type="RefSeq" id="WP_342830173.1">
    <property type="nucleotide sequence ID" value="NZ_JBANDC010000010.1"/>
</dbReference>
<dbReference type="Pfam" id="PF02413">
    <property type="entry name" value="Caudo_TAP"/>
    <property type="match status" value="1"/>
</dbReference>
<dbReference type="InterPro" id="IPR003458">
    <property type="entry name" value="Phage_T4_Gp38_tail_assem"/>
</dbReference>
<reference evidence="1 2" key="1">
    <citation type="submission" date="2024-02" db="EMBL/GenBank/DDBJ databases">
        <title>Draft genome sequence of Collimonas sp. strain H4R21, an effective mineral-weathering bacterial strain isolated from the beech rhizosphere.</title>
        <authorList>
            <person name="Morin E."/>
            <person name="Uroz S."/>
            <person name="Leveau J.H.J."/>
            <person name="Kumar R."/>
            <person name="Rey M.W."/>
            <person name="Pham J."/>
        </authorList>
    </citation>
    <scope>NUCLEOTIDE SEQUENCE [LARGE SCALE GENOMIC DNA]</scope>
    <source>
        <strain evidence="1 2">H4R21</strain>
    </source>
</reference>
<evidence type="ECO:0000313" key="2">
    <source>
        <dbReference type="Proteomes" id="UP001495910"/>
    </source>
</evidence>
<organism evidence="1 2">
    <name type="scientific">Collimonas rhizosphaerae</name>
    <dbReference type="NCBI Taxonomy" id="3126357"/>
    <lineage>
        <taxon>Bacteria</taxon>
        <taxon>Pseudomonadati</taxon>
        <taxon>Pseudomonadota</taxon>
        <taxon>Betaproteobacteria</taxon>
        <taxon>Burkholderiales</taxon>
        <taxon>Oxalobacteraceae</taxon>
        <taxon>Collimonas</taxon>
    </lineage>
</organism>
<gene>
    <name evidence="1" type="ORF">V8G57_15720</name>
</gene>
<dbReference type="EMBL" id="JBANDC010000010">
    <property type="protein sequence ID" value="MEM4988842.1"/>
    <property type="molecule type" value="Genomic_DNA"/>
</dbReference>
<keyword evidence="2" id="KW-1185">Reference proteome</keyword>
<accession>A0ABU9PXV1</accession>
<dbReference type="Proteomes" id="UP001495910">
    <property type="component" value="Unassembled WGS sequence"/>
</dbReference>
<name>A0ABU9PXV1_9BURK</name>
<protein>
    <submittedName>
        <fullName evidence="1">Tail fiber assembly protein</fullName>
    </submittedName>
</protein>
<evidence type="ECO:0000313" key="1">
    <source>
        <dbReference type="EMBL" id="MEM4988842.1"/>
    </source>
</evidence>
<dbReference type="PANTHER" id="PTHR34413:SF2">
    <property type="entry name" value="PROPHAGE TAIL FIBER ASSEMBLY PROTEIN HOMOLOG TFAE-RELATED"/>
    <property type="match status" value="1"/>
</dbReference>
<sequence>MTKHYSVKTGGFYPAEMRADYDAAGSWPADAVELSDADEILIRDCLSTGGTISRTAGEWITAPAPPPTDAQLIDAAKAKRDALLANAADAIAPLQDAVDLDVATQEEIGLLTKWKQYRVDVNRIQNLPQYPRAIAWPVPPAS</sequence>
<comment type="caution">
    <text evidence="1">The sequence shown here is derived from an EMBL/GenBank/DDBJ whole genome shotgun (WGS) entry which is preliminary data.</text>
</comment>
<dbReference type="PANTHER" id="PTHR34413">
    <property type="entry name" value="PROPHAGE TAIL FIBER ASSEMBLY PROTEIN HOMOLOG TFAE-RELATED-RELATED"/>
    <property type="match status" value="1"/>
</dbReference>